<proteinExistence type="inferred from homology"/>
<evidence type="ECO:0000256" key="1">
    <source>
        <dbReference type="ARBA" id="ARBA00007210"/>
    </source>
</evidence>
<gene>
    <name evidence="5" type="ORF">QJS10_CPB18g01942</name>
</gene>
<sequence>MGDSATEAESSSADGSSDSGGLRADDQELESMTGKGIKHLCSELLELKKAAEEDFQRNIYSSRSAFIRIFEKVGDLEIEILQLKQHILTQGRLVQDLTKGFYQEVISEVSIDSLIEQDRDVEECLPSELETYVDTTVETLDVLLSEYRLEEALVILERESNILTGIQPDEHSTEQALASCLAQRGGLGLFLLYASKNKRTRITKCFLGHNHRANTLLLKYYHRRLADGLHDLLSSKPVLHGANVRELAKTVFSAARSFVALNGESSPYASELIQWAREETEAVVEDISSLVILQMEDSILNSLVDLFNDYIVILEKAISSGRNIIENDTPRISPAQTLPQQLSILVNSSTLLHFFSSIFKSIIISDNGESPQLEKLDCWFLLIKAAVDRLRDHFCKQFVVRIMASGDRKSRLMPEMYADDQENSALLEDLMPSVAYQELFLQLRQIEKIARDIFVGLDLTVEDLLRELLESVFHWVSNNDKSRMNTEGSSNMQKSGSMGQFVLDMHFLLEIARFGGYLCDGFVDASSDLIASIEAAFTESQSDPCGVIFDDAWASDAAKTSIERLLRIEETEILFIKEPSHKLEEDSVVHGDPGNSVEEDCYSPGDSIGLTVYIDDASETESLIQQNTVETELTILETSIAIPEDGDVDKEIQDANESLNRGDILQIPKKLEELVSGISANIDEESCDEQELDITVSVEESVTLTLVDQAGESNNLVVTMASLSTDEQFNTIGIGSSEMGVAEIGDSHISQGGDAITADLGMNNSETLSDVEEIDVVHGHDLDNLPCPEAANISIADYHSLETIIVCGREDREDNNLPEVTSSLENLMETKTTEQIKQADGKSLDPVSVENSNKQQERHETDSMEGDIGSRQPDEQENVRIVRSSGSKRKGAKENHRWK</sequence>
<evidence type="ECO:0000313" key="5">
    <source>
        <dbReference type="EMBL" id="KAK1291030.1"/>
    </source>
</evidence>
<dbReference type="GO" id="GO:0008104">
    <property type="term" value="P:intracellular protein localization"/>
    <property type="evidence" value="ECO:0007669"/>
    <property type="project" value="TreeGrafter"/>
</dbReference>
<evidence type="ECO:0000313" key="6">
    <source>
        <dbReference type="Proteomes" id="UP001180020"/>
    </source>
</evidence>
<keyword evidence="2" id="KW-0813">Transport</keyword>
<keyword evidence="3" id="KW-0268">Exocytosis</keyword>
<feature type="region of interest" description="Disordered" evidence="4">
    <location>
        <begin position="831"/>
        <end position="899"/>
    </location>
</feature>
<feature type="compositionally biased region" description="Basic and acidic residues" evidence="4">
    <location>
        <begin position="831"/>
        <end position="843"/>
    </location>
</feature>
<reference evidence="5" key="1">
    <citation type="journal article" date="2023" name="Nat. Commun.">
        <title>Diploid and tetraploid genomes of Acorus and the evolution of monocots.</title>
        <authorList>
            <person name="Ma L."/>
            <person name="Liu K.W."/>
            <person name="Li Z."/>
            <person name="Hsiao Y.Y."/>
            <person name="Qi Y."/>
            <person name="Fu T."/>
            <person name="Tang G.D."/>
            <person name="Zhang D."/>
            <person name="Sun W.H."/>
            <person name="Liu D.K."/>
            <person name="Li Y."/>
            <person name="Chen G.Z."/>
            <person name="Liu X.D."/>
            <person name="Liao X.Y."/>
            <person name="Jiang Y.T."/>
            <person name="Yu X."/>
            <person name="Hao Y."/>
            <person name="Huang J."/>
            <person name="Zhao X.W."/>
            <person name="Ke S."/>
            <person name="Chen Y.Y."/>
            <person name="Wu W.L."/>
            <person name="Hsu J.L."/>
            <person name="Lin Y.F."/>
            <person name="Huang M.D."/>
            <person name="Li C.Y."/>
            <person name="Huang L."/>
            <person name="Wang Z.W."/>
            <person name="Zhao X."/>
            <person name="Zhong W.Y."/>
            <person name="Peng D.H."/>
            <person name="Ahmad S."/>
            <person name="Lan S."/>
            <person name="Zhang J.S."/>
            <person name="Tsai W.C."/>
            <person name="Van de Peer Y."/>
            <person name="Liu Z.J."/>
        </authorList>
    </citation>
    <scope>NUCLEOTIDE SEQUENCE</scope>
    <source>
        <strain evidence="5">CP</strain>
    </source>
</reference>
<dbReference type="SUPFAM" id="SSF74788">
    <property type="entry name" value="Cullin repeat-like"/>
    <property type="match status" value="1"/>
</dbReference>
<protein>
    <recommendedName>
        <fullName evidence="7">Exocyst component Exo84 C-terminal domain-containing protein</fullName>
    </recommendedName>
</protein>
<dbReference type="InterPro" id="IPR033961">
    <property type="entry name" value="Exo84"/>
</dbReference>
<dbReference type="PANTHER" id="PTHR21426">
    <property type="entry name" value="EXOCYST COMPLEX COMPONENT 8"/>
    <property type="match status" value="1"/>
</dbReference>
<feature type="region of interest" description="Disordered" evidence="4">
    <location>
        <begin position="1"/>
        <end position="28"/>
    </location>
</feature>
<dbReference type="GO" id="GO:0000145">
    <property type="term" value="C:exocyst"/>
    <property type="evidence" value="ECO:0007669"/>
    <property type="project" value="InterPro"/>
</dbReference>
<feature type="compositionally biased region" description="Low complexity" evidence="4">
    <location>
        <begin position="1"/>
        <end position="22"/>
    </location>
</feature>
<accession>A0AAV9CQC1</accession>
<organism evidence="5 6">
    <name type="scientific">Acorus calamus</name>
    <name type="common">Sweet flag</name>
    <dbReference type="NCBI Taxonomy" id="4465"/>
    <lineage>
        <taxon>Eukaryota</taxon>
        <taxon>Viridiplantae</taxon>
        <taxon>Streptophyta</taxon>
        <taxon>Embryophyta</taxon>
        <taxon>Tracheophyta</taxon>
        <taxon>Spermatophyta</taxon>
        <taxon>Magnoliopsida</taxon>
        <taxon>Liliopsida</taxon>
        <taxon>Acoraceae</taxon>
        <taxon>Acorus</taxon>
    </lineage>
</organism>
<dbReference type="InterPro" id="IPR016159">
    <property type="entry name" value="Cullin_repeat-like_dom_sf"/>
</dbReference>
<dbReference type="AlphaFoldDB" id="A0AAV9CQC1"/>
<dbReference type="PANTHER" id="PTHR21426:SF13">
    <property type="entry name" value="OS08G0566700 PROTEIN"/>
    <property type="match status" value="1"/>
</dbReference>
<dbReference type="Proteomes" id="UP001180020">
    <property type="component" value="Unassembled WGS sequence"/>
</dbReference>
<reference evidence="5" key="2">
    <citation type="submission" date="2023-06" db="EMBL/GenBank/DDBJ databases">
        <authorList>
            <person name="Ma L."/>
            <person name="Liu K.-W."/>
            <person name="Li Z."/>
            <person name="Hsiao Y.-Y."/>
            <person name="Qi Y."/>
            <person name="Fu T."/>
            <person name="Tang G."/>
            <person name="Zhang D."/>
            <person name="Sun W.-H."/>
            <person name="Liu D.-K."/>
            <person name="Li Y."/>
            <person name="Chen G.-Z."/>
            <person name="Liu X.-D."/>
            <person name="Liao X.-Y."/>
            <person name="Jiang Y.-T."/>
            <person name="Yu X."/>
            <person name="Hao Y."/>
            <person name="Huang J."/>
            <person name="Zhao X.-W."/>
            <person name="Ke S."/>
            <person name="Chen Y.-Y."/>
            <person name="Wu W.-L."/>
            <person name="Hsu J.-L."/>
            <person name="Lin Y.-F."/>
            <person name="Huang M.-D."/>
            <person name="Li C.-Y."/>
            <person name="Huang L."/>
            <person name="Wang Z.-W."/>
            <person name="Zhao X."/>
            <person name="Zhong W.-Y."/>
            <person name="Peng D.-H."/>
            <person name="Ahmad S."/>
            <person name="Lan S."/>
            <person name="Zhang J.-S."/>
            <person name="Tsai W.-C."/>
            <person name="Van De Peer Y."/>
            <person name="Liu Z.-J."/>
        </authorList>
    </citation>
    <scope>NUCLEOTIDE SEQUENCE</scope>
    <source>
        <strain evidence="5">CP</strain>
        <tissue evidence="5">Leaves</tissue>
    </source>
</reference>
<keyword evidence="6" id="KW-1185">Reference proteome</keyword>
<comment type="caution">
    <text evidence="5">The sequence shown here is derived from an EMBL/GenBank/DDBJ whole genome shotgun (WGS) entry which is preliminary data.</text>
</comment>
<comment type="similarity">
    <text evidence="1">Belongs to the EXO84 family.</text>
</comment>
<dbReference type="GO" id="GO:0006887">
    <property type="term" value="P:exocytosis"/>
    <property type="evidence" value="ECO:0007669"/>
    <property type="project" value="UniProtKB-KW"/>
</dbReference>
<dbReference type="EMBL" id="JAUJYO010000018">
    <property type="protein sequence ID" value="KAK1291030.1"/>
    <property type="molecule type" value="Genomic_DNA"/>
</dbReference>
<name>A0AAV9CQC1_ACOCL</name>
<dbReference type="GO" id="GO:0006893">
    <property type="term" value="P:Golgi to plasma membrane transport"/>
    <property type="evidence" value="ECO:0007669"/>
    <property type="project" value="TreeGrafter"/>
</dbReference>
<evidence type="ECO:0000256" key="2">
    <source>
        <dbReference type="ARBA" id="ARBA00022448"/>
    </source>
</evidence>
<evidence type="ECO:0008006" key="7">
    <source>
        <dbReference type="Google" id="ProtNLM"/>
    </source>
</evidence>
<evidence type="ECO:0000256" key="4">
    <source>
        <dbReference type="SAM" id="MobiDB-lite"/>
    </source>
</evidence>
<evidence type="ECO:0000256" key="3">
    <source>
        <dbReference type="ARBA" id="ARBA00022483"/>
    </source>
</evidence>